<comment type="similarity">
    <text evidence="2 17">Belongs to the RecA family.</text>
</comment>
<feature type="region of interest" description="Disordered" evidence="19">
    <location>
        <begin position="764"/>
        <end position="810"/>
    </location>
</feature>
<dbReference type="Gene3D" id="3.10.28.10">
    <property type="entry name" value="Homing endonucleases"/>
    <property type="match status" value="1"/>
</dbReference>
<dbReference type="InterPro" id="IPR036844">
    <property type="entry name" value="Hint_dom_sf"/>
</dbReference>
<evidence type="ECO:0000256" key="16">
    <source>
        <dbReference type="ARBA" id="ARBA00033319"/>
    </source>
</evidence>
<evidence type="ECO:0000256" key="13">
    <source>
        <dbReference type="ARBA" id="ARBA00023172"/>
    </source>
</evidence>
<keyword evidence="14 17" id="KW-0742">SOS response</keyword>
<dbReference type="PRINTS" id="PR00379">
    <property type="entry name" value="INTEIN"/>
</dbReference>
<comment type="subcellular location">
    <subcellularLocation>
        <location evidence="1 17">Cytoplasm</location>
    </subcellularLocation>
</comment>
<keyword evidence="17 18" id="KW-0234">DNA repair</keyword>
<evidence type="ECO:0000256" key="18">
    <source>
        <dbReference type="RuleBase" id="RU000526"/>
    </source>
</evidence>
<dbReference type="PRINTS" id="PR00142">
    <property type="entry name" value="RECA"/>
</dbReference>
<organism evidence="23 24">
    <name type="scientific">Actinoallomurus spadix</name>
    <dbReference type="NCBI Taxonomy" id="79912"/>
    <lineage>
        <taxon>Bacteria</taxon>
        <taxon>Bacillati</taxon>
        <taxon>Actinomycetota</taxon>
        <taxon>Actinomycetes</taxon>
        <taxon>Streptosporangiales</taxon>
        <taxon>Thermomonosporaceae</taxon>
        <taxon>Actinoallomurus</taxon>
    </lineage>
</organism>
<dbReference type="PROSITE" id="PS50163">
    <property type="entry name" value="RECA_3"/>
    <property type="match status" value="1"/>
</dbReference>
<dbReference type="InterPro" id="IPR020587">
    <property type="entry name" value="RecA_monomer-monomer_interface"/>
</dbReference>
<keyword evidence="10" id="KW-0378">Hydrolase</keyword>
<dbReference type="CDD" id="cd00081">
    <property type="entry name" value="Hint"/>
    <property type="match status" value="1"/>
</dbReference>
<evidence type="ECO:0000256" key="9">
    <source>
        <dbReference type="ARBA" id="ARBA00022840"/>
    </source>
</evidence>
<evidence type="ECO:0000313" key="23">
    <source>
        <dbReference type="EMBL" id="GAA0365065.1"/>
    </source>
</evidence>
<dbReference type="Gene3D" id="3.40.50.300">
    <property type="entry name" value="P-loop containing nucleotide triphosphate hydrolases"/>
    <property type="match status" value="1"/>
</dbReference>
<feature type="domain" description="RecA family profile 2" evidence="21">
    <location>
        <begin position="200"/>
        <end position="276"/>
    </location>
</feature>
<dbReference type="InterPro" id="IPR027417">
    <property type="entry name" value="P-loop_NTPase"/>
</dbReference>
<evidence type="ECO:0000256" key="5">
    <source>
        <dbReference type="ARBA" id="ARBA00022722"/>
    </source>
</evidence>
<dbReference type="SUPFAM" id="SSF51294">
    <property type="entry name" value="Hedgehog/intein (Hint) domain"/>
    <property type="match status" value="1"/>
</dbReference>
<dbReference type="PROSITE" id="PS50818">
    <property type="entry name" value="INTEIN_C_TER"/>
    <property type="match status" value="1"/>
</dbReference>
<evidence type="ECO:0000256" key="4">
    <source>
        <dbReference type="ARBA" id="ARBA00022490"/>
    </source>
</evidence>
<dbReference type="PROSITE" id="PS50819">
    <property type="entry name" value="INTEIN_ENDONUCLEASE"/>
    <property type="match status" value="1"/>
</dbReference>
<dbReference type="InterPro" id="IPR003587">
    <property type="entry name" value="Hint_dom_N"/>
</dbReference>
<keyword evidence="9 17" id="KW-0067">ATP-binding</keyword>
<dbReference type="Pfam" id="PF00154">
    <property type="entry name" value="RecA_N"/>
    <property type="match status" value="1"/>
</dbReference>
<dbReference type="HAMAP" id="MF_00268">
    <property type="entry name" value="RecA"/>
    <property type="match status" value="1"/>
</dbReference>
<evidence type="ECO:0000256" key="17">
    <source>
        <dbReference type="HAMAP-Rule" id="MF_00268"/>
    </source>
</evidence>
<gene>
    <name evidence="17 23" type="primary">recA</name>
    <name evidence="23" type="ORF">GCM10010151_63830</name>
</gene>
<feature type="domain" description="DOD-type homing endonuclease" evidence="22">
    <location>
        <begin position="365"/>
        <end position="505"/>
    </location>
</feature>
<proteinExistence type="inferred from homology"/>
<dbReference type="SUPFAM" id="SSF55608">
    <property type="entry name" value="Homing endonucleases"/>
    <property type="match status" value="1"/>
</dbReference>
<dbReference type="SUPFAM" id="SSF54752">
    <property type="entry name" value="RecA protein, C-terminal domain"/>
    <property type="match status" value="1"/>
</dbReference>
<evidence type="ECO:0000256" key="12">
    <source>
        <dbReference type="ARBA" id="ARBA00023125"/>
    </source>
</evidence>
<dbReference type="InterPro" id="IPR004042">
    <property type="entry name" value="Intein_endonuc_central"/>
</dbReference>
<keyword evidence="8" id="KW-0068">Autocatalytic cleavage</keyword>
<accession>A0ABP3HAT0</accession>
<keyword evidence="11" id="KW-0651">Protein splicing</keyword>
<dbReference type="PROSITE" id="PS50162">
    <property type="entry name" value="RECA_2"/>
    <property type="match status" value="1"/>
</dbReference>
<dbReference type="NCBIfam" id="TIGR01443">
    <property type="entry name" value="intein_Cterm"/>
    <property type="match status" value="1"/>
</dbReference>
<evidence type="ECO:0000256" key="11">
    <source>
        <dbReference type="ARBA" id="ARBA00023000"/>
    </source>
</evidence>
<keyword evidence="13 17" id="KW-0233">DNA recombination</keyword>
<dbReference type="InterPro" id="IPR003586">
    <property type="entry name" value="Hint_dom_C"/>
</dbReference>
<feature type="binding site" evidence="17">
    <location>
        <begin position="66"/>
        <end position="73"/>
    </location>
    <ligand>
        <name>ATP</name>
        <dbReference type="ChEBI" id="CHEBI:30616"/>
    </ligand>
</feature>
<evidence type="ECO:0000256" key="7">
    <source>
        <dbReference type="ARBA" id="ARBA00022759"/>
    </source>
</evidence>
<dbReference type="NCBIfam" id="TIGR02012">
    <property type="entry name" value="tigrfam_recA"/>
    <property type="match status" value="1"/>
</dbReference>
<dbReference type="Gene3D" id="2.170.16.10">
    <property type="entry name" value="Hedgehog/Intein (Hint) domain"/>
    <property type="match status" value="1"/>
</dbReference>
<evidence type="ECO:0000256" key="19">
    <source>
        <dbReference type="SAM" id="MobiDB-lite"/>
    </source>
</evidence>
<dbReference type="Pfam" id="PF14528">
    <property type="entry name" value="LAGLIDADG_3"/>
    <property type="match status" value="1"/>
</dbReference>
<feature type="compositionally biased region" description="Low complexity" evidence="19">
    <location>
        <begin position="775"/>
        <end position="810"/>
    </location>
</feature>
<comment type="function">
    <text evidence="15 17">Can catalyze the hydrolysis of ATP in the presence of single-stranded DNA, the ATP-dependent uptake of single-stranded DNA by duplex DNA, and the ATP-dependent hybridization of homologous single-stranded DNAs. It interacts with LexA causing its activation and leading to its autocatalytic cleavage.</text>
</comment>
<keyword evidence="12 17" id="KW-0238">DNA-binding</keyword>
<dbReference type="Proteomes" id="UP001501822">
    <property type="component" value="Unassembled WGS sequence"/>
</dbReference>
<evidence type="ECO:0000259" key="20">
    <source>
        <dbReference type="PROSITE" id="PS50162"/>
    </source>
</evidence>
<keyword evidence="6 17" id="KW-0547">Nucleotide-binding</keyword>
<keyword evidence="4 17" id="KW-0963">Cytoplasm</keyword>
<evidence type="ECO:0000256" key="1">
    <source>
        <dbReference type="ARBA" id="ARBA00004496"/>
    </source>
</evidence>
<dbReference type="InterPro" id="IPR006141">
    <property type="entry name" value="Intein_N"/>
</dbReference>
<dbReference type="Pfam" id="PF14890">
    <property type="entry name" value="Intein_splicing"/>
    <property type="match status" value="1"/>
</dbReference>
<feature type="domain" description="RecA family profile 1" evidence="20">
    <location>
        <begin position="36"/>
        <end position="195"/>
    </location>
</feature>
<dbReference type="NCBIfam" id="TIGR01445">
    <property type="entry name" value="intein_Nterm"/>
    <property type="match status" value="1"/>
</dbReference>
<keyword evidence="5" id="KW-0540">Nuclease</keyword>
<reference evidence="24" key="1">
    <citation type="journal article" date="2019" name="Int. J. Syst. Evol. Microbiol.">
        <title>The Global Catalogue of Microorganisms (GCM) 10K type strain sequencing project: providing services to taxonomists for standard genome sequencing and annotation.</title>
        <authorList>
            <consortium name="The Broad Institute Genomics Platform"/>
            <consortium name="The Broad Institute Genome Sequencing Center for Infectious Disease"/>
            <person name="Wu L."/>
            <person name="Ma J."/>
        </authorList>
    </citation>
    <scope>NUCLEOTIDE SEQUENCE [LARGE SCALE GENOMIC DNA]</scope>
    <source>
        <strain evidence="24">JCM 3146</strain>
    </source>
</reference>
<dbReference type="InterPro" id="IPR006142">
    <property type="entry name" value="INTEIN"/>
</dbReference>
<dbReference type="SMART" id="SM00382">
    <property type="entry name" value="AAA"/>
    <property type="match status" value="1"/>
</dbReference>
<dbReference type="InterPro" id="IPR020588">
    <property type="entry name" value="RecA_ATP-bd"/>
</dbReference>
<dbReference type="EMBL" id="BAAABM010000064">
    <property type="protein sequence ID" value="GAA0365065.1"/>
    <property type="molecule type" value="Genomic_DNA"/>
</dbReference>
<dbReference type="InterPro" id="IPR023400">
    <property type="entry name" value="RecA_C_sf"/>
</dbReference>
<dbReference type="Gene3D" id="3.30.250.10">
    <property type="entry name" value="RecA protein, C-terminal domain"/>
    <property type="match status" value="1"/>
</dbReference>
<evidence type="ECO:0000256" key="10">
    <source>
        <dbReference type="ARBA" id="ARBA00022886"/>
    </source>
</evidence>
<dbReference type="SMART" id="SM00306">
    <property type="entry name" value="HintN"/>
    <property type="match status" value="1"/>
</dbReference>
<evidence type="ECO:0000259" key="22">
    <source>
        <dbReference type="PROSITE" id="PS50819"/>
    </source>
</evidence>
<keyword evidence="17" id="KW-0227">DNA damage</keyword>
<sequence length="810" mass="87248">MAANDREKALEAALAQIERQFGKGSVMRLGQEGRPPVEVIPTGSIALDVALGIGGLPRGRVVEIYGPESSGKTSLALHAVASAQKAGGIAAFVDAEHALDPEYAKKIGVDIDALLVSQPDTGEQALEITDMLIRSGAIDVVVIDSVAALVPRAEIEGEMGDSHVGLQARLMSQALRKLTGAIHQTRTTAIFINQLREKVGVMFGSPETTTGGKALKFYASIRLDVRRIETMKDGTDAVGNRTRVKVVKNKCLAEGTRIFDPLTGVTHRIEDVVDGLLPIHVVAVDKKGELQVREVASWFDQGEQEVIGLKLGDNTELWVTPDHKVLTERGWRLAGELAPGVRVARPRALTGFGQEEPITADKARLLGYLIGDGYVGGKTPITFINVAESLQEDAAKIASTLGCEAKPKDGGIAVSFSHRSGEKNGVLELCREADVWGKLASEKKLPGFFFSPGISADVVGNLIFGLFESDGHISREQTGGIRIGFTTTSEQLAHQIHWLLLRWGIGSSVRKRDPRAQRGGLIKGRRISGKLPTWEVRVSGADNAEAFAQAIPMWGPRGQVLVRELGAVEGRHHGSRRGYLSEDVIEPVLAHLENRGVTPALAARFLGEMSGNPRGGMRQVLGKQRLRRDRVQRLADALDDTFLHEILADQLWFSSIREVLPAKKVRTFDVEVEELHNLVAEDVVVHNCAPPFKVADFDILYGVGISREGGLIDMGVEHGFVRKSGAWYTYGNDQLGQGKENARRFLKENPDIADEIEKKIKEKLGVGPRVDAPADEPAGAPTAAPAAAAAPAGKAAPAKRAAKTPKPGDV</sequence>
<dbReference type="RefSeq" id="WP_252803410.1">
    <property type="nucleotide sequence ID" value="NZ_BAAABM010000064.1"/>
</dbReference>
<keyword evidence="10" id="KW-0404">Intron homing</keyword>
<keyword evidence="24" id="KW-1185">Reference proteome</keyword>
<evidence type="ECO:0000256" key="3">
    <source>
        <dbReference type="ARBA" id="ARBA00015553"/>
    </source>
</evidence>
<dbReference type="PANTHER" id="PTHR45900">
    <property type="entry name" value="RECA"/>
    <property type="match status" value="1"/>
</dbReference>
<evidence type="ECO:0000256" key="15">
    <source>
        <dbReference type="ARBA" id="ARBA00025580"/>
    </source>
</evidence>
<dbReference type="PROSITE" id="PS50817">
    <property type="entry name" value="INTEIN_N_TER"/>
    <property type="match status" value="1"/>
</dbReference>
<evidence type="ECO:0000256" key="8">
    <source>
        <dbReference type="ARBA" id="ARBA00022813"/>
    </source>
</evidence>
<evidence type="ECO:0000256" key="14">
    <source>
        <dbReference type="ARBA" id="ARBA00023236"/>
    </source>
</evidence>
<evidence type="ECO:0000259" key="21">
    <source>
        <dbReference type="PROSITE" id="PS50163"/>
    </source>
</evidence>
<name>A0ABP3HAT0_9ACTN</name>
<dbReference type="InterPro" id="IPR004860">
    <property type="entry name" value="LAGLIDADG_dom"/>
</dbReference>
<evidence type="ECO:0000313" key="24">
    <source>
        <dbReference type="Proteomes" id="UP001501822"/>
    </source>
</evidence>
<dbReference type="InterPro" id="IPR013765">
    <property type="entry name" value="DNA_recomb/repair_RecA"/>
</dbReference>
<dbReference type="CDD" id="cd00983">
    <property type="entry name" value="RecA"/>
    <property type="match status" value="1"/>
</dbReference>
<dbReference type="InterPro" id="IPR027434">
    <property type="entry name" value="Homing_endonucl"/>
</dbReference>
<dbReference type="InterPro" id="IPR030934">
    <property type="entry name" value="Intein_C"/>
</dbReference>
<evidence type="ECO:0000256" key="6">
    <source>
        <dbReference type="ARBA" id="ARBA00022741"/>
    </source>
</evidence>
<dbReference type="PROSITE" id="PS00321">
    <property type="entry name" value="RECA_1"/>
    <property type="match status" value="1"/>
</dbReference>
<evidence type="ECO:0000256" key="2">
    <source>
        <dbReference type="ARBA" id="ARBA00009391"/>
    </source>
</evidence>
<dbReference type="PANTHER" id="PTHR45900:SF1">
    <property type="entry name" value="MITOCHONDRIAL DNA REPAIR PROTEIN RECA HOMOLOG-RELATED"/>
    <property type="match status" value="1"/>
</dbReference>
<dbReference type="SUPFAM" id="SSF52540">
    <property type="entry name" value="P-loop containing nucleoside triphosphate hydrolases"/>
    <property type="match status" value="1"/>
</dbReference>
<dbReference type="Pfam" id="PF21096">
    <property type="entry name" value="RecA_C"/>
    <property type="match status" value="1"/>
</dbReference>
<dbReference type="InterPro" id="IPR003593">
    <property type="entry name" value="AAA+_ATPase"/>
</dbReference>
<dbReference type="InterPro" id="IPR049428">
    <property type="entry name" value="RecA-like_N"/>
</dbReference>
<keyword evidence="7" id="KW-0255">Endonuclease</keyword>
<comment type="caution">
    <text evidence="23">The sequence shown here is derived from an EMBL/GenBank/DDBJ whole genome shotgun (WGS) entry which is preliminary data.</text>
</comment>
<protein>
    <recommendedName>
        <fullName evidence="3 17">Protein RecA</fullName>
    </recommendedName>
    <alternativeName>
        <fullName evidence="16 17">Recombinase A</fullName>
    </alternativeName>
</protein>
<dbReference type="InterPro" id="IPR020584">
    <property type="entry name" value="DNA_recomb/repair_RecA_CS"/>
</dbReference>
<dbReference type="SMART" id="SM00305">
    <property type="entry name" value="HintC"/>
    <property type="match status" value="1"/>
</dbReference>
<dbReference type="InterPro" id="IPR049261">
    <property type="entry name" value="RecA-like_C"/>
</dbReference>
<dbReference type="NCBIfam" id="NF007072">
    <property type="entry name" value="PRK09519.1"/>
    <property type="match status" value="1"/>
</dbReference>